<evidence type="ECO:0000313" key="3">
    <source>
        <dbReference type="Proteomes" id="UP000001431"/>
    </source>
</evidence>
<sequence>MPLARIYTDERGEPVARIVDEDGAYVVSLDVFAQLPSPPVDAEVVEIAQRYKVYVKRRPLLRGVCELVYFQFSGGVQLINVKYVGPDDPDAVLPELYKVYEEEAKKEKEERHGGNDGEASAVGPPTRRAEQGQVGQ</sequence>
<reference evidence="2" key="1">
    <citation type="submission" date="2007-02" db="EMBL/GenBank/DDBJ databases">
        <title>Complete sequence of Pyrobaculum calidifontis JCM 11548.</title>
        <authorList>
            <consortium name="US DOE Joint Genome Institute"/>
            <person name="Copeland A."/>
            <person name="Lucas S."/>
            <person name="Lapidus A."/>
            <person name="Barry K."/>
            <person name="Glavina del Rio T."/>
            <person name="Dalin E."/>
            <person name="Tice H."/>
            <person name="Pitluck S."/>
            <person name="Chain P."/>
            <person name="Malfatti S."/>
            <person name="Shin M."/>
            <person name="Vergez L."/>
            <person name="Schmutz J."/>
            <person name="Larimer F."/>
            <person name="Land M."/>
            <person name="Hauser L."/>
            <person name="Kyrpides N."/>
            <person name="Mikhailova N."/>
            <person name="Cozen A.E."/>
            <person name="Fitz-Gibbon S.T."/>
            <person name="House C.H."/>
            <person name="Saltikov C."/>
            <person name="Lowe T.M."/>
            <person name="Richardson P."/>
        </authorList>
    </citation>
    <scope>NUCLEOTIDE SEQUENCE [LARGE SCALE GENOMIC DNA]</scope>
    <source>
        <strain evidence="2">JCM 11548</strain>
    </source>
</reference>
<dbReference type="KEGG" id="pcl:Pcal_0671"/>
<dbReference type="STRING" id="410359.Pcal_0671"/>
<proteinExistence type="predicted"/>
<dbReference type="HOGENOM" id="CLU_172289_0_0_2"/>
<gene>
    <name evidence="2" type="ordered locus">Pcal_0671</name>
</gene>
<evidence type="ECO:0000256" key="1">
    <source>
        <dbReference type="SAM" id="MobiDB-lite"/>
    </source>
</evidence>
<protein>
    <submittedName>
        <fullName evidence="2">Uncharacterized protein</fullName>
    </submittedName>
</protein>
<feature type="region of interest" description="Disordered" evidence="1">
    <location>
        <begin position="104"/>
        <end position="136"/>
    </location>
</feature>
<dbReference type="EMBL" id="CP000561">
    <property type="protein sequence ID" value="ABO08097.1"/>
    <property type="molecule type" value="Genomic_DNA"/>
</dbReference>
<name>A3MTY0_PYRCJ</name>
<keyword evidence="3" id="KW-1185">Reference proteome</keyword>
<accession>A3MTY0</accession>
<dbReference type="RefSeq" id="WP_011849355.1">
    <property type="nucleotide sequence ID" value="NC_009073.1"/>
</dbReference>
<dbReference type="Proteomes" id="UP000001431">
    <property type="component" value="Chromosome"/>
</dbReference>
<evidence type="ECO:0000313" key="2">
    <source>
        <dbReference type="EMBL" id="ABO08097.1"/>
    </source>
</evidence>
<dbReference type="eggNOG" id="arCOG05480">
    <property type="taxonomic scope" value="Archaea"/>
</dbReference>
<feature type="compositionally biased region" description="Basic and acidic residues" evidence="1">
    <location>
        <begin position="104"/>
        <end position="115"/>
    </location>
</feature>
<dbReference type="AlphaFoldDB" id="A3MTY0"/>
<organism evidence="2 3">
    <name type="scientific">Pyrobaculum calidifontis (strain DSM 21063 / JCM 11548 / VA1)</name>
    <dbReference type="NCBI Taxonomy" id="410359"/>
    <lineage>
        <taxon>Archaea</taxon>
        <taxon>Thermoproteota</taxon>
        <taxon>Thermoprotei</taxon>
        <taxon>Thermoproteales</taxon>
        <taxon>Thermoproteaceae</taxon>
        <taxon>Pyrobaculum</taxon>
    </lineage>
</organism>
<dbReference type="GeneID" id="4910271"/>